<dbReference type="InterPro" id="IPR039008">
    <property type="entry name" value="IF_rod_dom"/>
</dbReference>
<keyword evidence="2" id="KW-0175">Coiled coil</keyword>
<protein>
    <recommendedName>
        <fullName evidence="3">IF rod domain-containing protein</fullName>
    </recommendedName>
</protein>
<dbReference type="GeneTree" id="ENSGT00940000154403"/>
<evidence type="ECO:0000313" key="4">
    <source>
        <dbReference type="Ensembl" id="ENSHHUP00000012393.1"/>
    </source>
</evidence>
<evidence type="ECO:0000256" key="2">
    <source>
        <dbReference type="ARBA" id="ARBA00023054"/>
    </source>
</evidence>
<dbReference type="Ensembl" id="ENSHHUT00000012781.1">
    <property type="protein sequence ID" value="ENSHHUP00000012393.1"/>
    <property type="gene ID" value="ENSHHUG00000007581.1"/>
</dbReference>
<accession>A0A4W5K4V8</accession>
<reference evidence="5" key="1">
    <citation type="submission" date="2018-06" db="EMBL/GenBank/DDBJ databases">
        <title>Genome assembly of Danube salmon.</title>
        <authorList>
            <person name="Macqueen D.J."/>
            <person name="Gundappa M.K."/>
        </authorList>
    </citation>
    <scope>NUCLEOTIDE SEQUENCE [LARGE SCALE GENOMIC DNA]</scope>
</reference>
<organism evidence="4 5">
    <name type="scientific">Hucho hucho</name>
    <name type="common">huchen</name>
    <dbReference type="NCBI Taxonomy" id="62062"/>
    <lineage>
        <taxon>Eukaryota</taxon>
        <taxon>Metazoa</taxon>
        <taxon>Chordata</taxon>
        <taxon>Craniata</taxon>
        <taxon>Vertebrata</taxon>
        <taxon>Euteleostomi</taxon>
        <taxon>Actinopterygii</taxon>
        <taxon>Neopterygii</taxon>
        <taxon>Teleostei</taxon>
        <taxon>Protacanthopterygii</taxon>
        <taxon>Salmoniformes</taxon>
        <taxon>Salmonidae</taxon>
        <taxon>Salmoninae</taxon>
        <taxon>Hucho</taxon>
    </lineage>
</organism>
<sequence length="98" mass="11235">YNLKPDPFLCVKFLATRTVVAELALPVDNTKLIADYFRIKFESEFGLRQSVEADIGGLKRMLGEMSLARSYLEMQLEDLKEEVVYLKKNHKKVGLVVL</sequence>
<dbReference type="GO" id="GO:0005882">
    <property type="term" value="C:intermediate filament"/>
    <property type="evidence" value="ECO:0007669"/>
    <property type="project" value="UniProtKB-KW"/>
</dbReference>
<dbReference type="GO" id="GO:0005198">
    <property type="term" value="F:structural molecule activity"/>
    <property type="evidence" value="ECO:0007669"/>
    <property type="project" value="InterPro"/>
</dbReference>
<reference evidence="4" key="2">
    <citation type="submission" date="2025-08" db="UniProtKB">
        <authorList>
            <consortium name="Ensembl"/>
        </authorList>
    </citation>
    <scope>IDENTIFICATION</scope>
</reference>
<reference evidence="4" key="3">
    <citation type="submission" date="2025-09" db="UniProtKB">
        <authorList>
            <consortium name="Ensembl"/>
        </authorList>
    </citation>
    <scope>IDENTIFICATION</scope>
</reference>
<dbReference type="PANTHER" id="PTHR23239">
    <property type="entry name" value="INTERMEDIATE FILAMENT"/>
    <property type="match status" value="1"/>
</dbReference>
<dbReference type="PANTHER" id="PTHR23239:SF367">
    <property type="entry name" value="KERATIN 15-RELATED"/>
    <property type="match status" value="1"/>
</dbReference>
<keyword evidence="1" id="KW-0403">Intermediate filament</keyword>
<evidence type="ECO:0000313" key="5">
    <source>
        <dbReference type="Proteomes" id="UP000314982"/>
    </source>
</evidence>
<dbReference type="InterPro" id="IPR002957">
    <property type="entry name" value="Keratin_I"/>
</dbReference>
<name>A0A4W5K4V8_9TELE</name>
<evidence type="ECO:0000256" key="1">
    <source>
        <dbReference type="ARBA" id="ARBA00022754"/>
    </source>
</evidence>
<dbReference type="AlphaFoldDB" id="A0A4W5K4V8"/>
<evidence type="ECO:0000259" key="3">
    <source>
        <dbReference type="Pfam" id="PF00038"/>
    </source>
</evidence>
<keyword evidence="5" id="KW-1185">Reference proteome</keyword>
<dbReference type="STRING" id="62062.ENSHHUP00000012393"/>
<dbReference type="Gene3D" id="1.20.5.1160">
    <property type="entry name" value="Vasodilator-stimulated phosphoprotein"/>
    <property type="match status" value="1"/>
</dbReference>
<dbReference type="PRINTS" id="PR01248">
    <property type="entry name" value="TYPE1KERATIN"/>
</dbReference>
<proteinExistence type="predicted"/>
<dbReference type="Pfam" id="PF00038">
    <property type="entry name" value="Filament"/>
    <property type="match status" value="1"/>
</dbReference>
<feature type="domain" description="IF rod" evidence="3">
    <location>
        <begin position="21"/>
        <end position="91"/>
    </location>
</feature>
<dbReference type="Proteomes" id="UP000314982">
    <property type="component" value="Unassembled WGS sequence"/>
</dbReference>